<gene>
    <name evidence="8" type="ORF">E2R59_09860</name>
</gene>
<reference evidence="8 9" key="1">
    <citation type="submission" date="2019-03" db="EMBL/GenBank/DDBJ databases">
        <title>Genome Sequencing and Assembly of Various Microbes Isolated from Partially Reclaimed Soil and Acid Mine Drainage (AMD) Site.</title>
        <authorList>
            <person name="Steinbock B."/>
            <person name="Bechtold R."/>
            <person name="Sevigny J.L."/>
            <person name="Thomas D."/>
            <person name="Cuthill L.R."/>
            <person name="Aveiro Johannsen E.J."/>
            <person name="Thomas K."/>
            <person name="Ghosh A."/>
        </authorList>
    </citation>
    <scope>NUCLEOTIDE SEQUENCE [LARGE SCALE GENOMIC DNA]</scope>
    <source>
        <strain evidence="8 9">S-A3</strain>
    </source>
</reference>
<evidence type="ECO:0000256" key="3">
    <source>
        <dbReference type="ARBA" id="ARBA00022723"/>
    </source>
</evidence>
<organism evidence="8 9">
    <name type="scientific">Kocuria rosea</name>
    <name type="common">Deinococcus erythromyxa</name>
    <name type="synonym">Micrococcus rubens</name>
    <dbReference type="NCBI Taxonomy" id="1275"/>
    <lineage>
        <taxon>Bacteria</taxon>
        <taxon>Bacillati</taxon>
        <taxon>Actinomycetota</taxon>
        <taxon>Actinomycetes</taxon>
        <taxon>Micrococcales</taxon>
        <taxon>Micrococcaceae</taxon>
        <taxon>Kocuria</taxon>
    </lineage>
</organism>
<dbReference type="InterPro" id="IPR036291">
    <property type="entry name" value="NAD(P)-bd_dom_sf"/>
</dbReference>
<feature type="domain" description="Alcohol dehydrogenase-like N-terminal" evidence="7">
    <location>
        <begin position="23"/>
        <end position="121"/>
    </location>
</feature>
<comment type="caution">
    <text evidence="8">The sequence shown here is derived from an EMBL/GenBank/DDBJ whole genome shotgun (WGS) entry which is preliminary data.</text>
</comment>
<dbReference type="InterPro" id="IPR011032">
    <property type="entry name" value="GroES-like_sf"/>
</dbReference>
<dbReference type="Proteomes" id="UP000295163">
    <property type="component" value="Unassembled WGS sequence"/>
</dbReference>
<evidence type="ECO:0000259" key="7">
    <source>
        <dbReference type="Pfam" id="PF08240"/>
    </source>
</evidence>
<evidence type="ECO:0000313" key="9">
    <source>
        <dbReference type="Proteomes" id="UP000295163"/>
    </source>
</evidence>
<accession>A0A4R5YDY0</accession>
<evidence type="ECO:0000256" key="5">
    <source>
        <dbReference type="ARBA" id="ARBA00023002"/>
    </source>
</evidence>
<evidence type="ECO:0008006" key="10">
    <source>
        <dbReference type="Google" id="ProtNLM"/>
    </source>
</evidence>
<dbReference type="AlphaFoldDB" id="A0A4R5YDY0"/>
<proteinExistence type="inferred from homology"/>
<dbReference type="GO" id="GO:0000721">
    <property type="term" value="F:(R,R)-butanediol dehydrogenase activity"/>
    <property type="evidence" value="ECO:0007669"/>
    <property type="project" value="TreeGrafter"/>
</dbReference>
<comment type="similarity">
    <text evidence="2">Belongs to the zinc-containing alcohol dehydrogenase family.</text>
</comment>
<sequence>MRAVVYKGIGELVVEDRPIPEIGPKDVLVKNMRTGICGTDISAYTKGGDDLGIFPGGLVGHEFVSEVVEVGADVEDPRIVPGLRVFVNASTSKRGDDGRTKLEITDSAGGLTQFISVQDAAIGYNLHPLPDNVSFDKAVVIEPFSVANHGVNLAEPTPGERALVFGAGAVGLGVLANLKANGVEEVIVSDIIPSKLEVVRQMGGIPVNGKDVDPIEFAKEKFGTVANFLGEQRPDVDLYFDSAGAPTAIPDYLRGGKAGSRMVVLALTPRPIEAPQTQFVLSELTMIGSTAYDNDDIAQVVSYLGAEKYDPTPVVTHHFPQEDVVEAFRTVIEKKDEVIKVVIDVHR</sequence>
<dbReference type="GeneID" id="64347720"/>
<evidence type="ECO:0000256" key="1">
    <source>
        <dbReference type="ARBA" id="ARBA00001947"/>
    </source>
</evidence>
<dbReference type="SUPFAM" id="SSF50129">
    <property type="entry name" value="GroES-like"/>
    <property type="match status" value="1"/>
</dbReference>
<evidence type="ECO:0000256" key="4">
    <source>
        <dbReference type="ARBA" id="ARBA00022833"/>
    </source>
</evidence>
<comment type="cofactor">
    <cofactor evidence="1">
        <name>Zn(2+)</name>
        <dbReference type="ChEBI" id="CHEBI:29105"/>
    </cofactor>
</comment>
<feature type="domain" description="Alcohol dehydrogenase-like C-terminal" evidence="6">
    <location>
        <begin position="169"/>
        <end position="302"/>
    </location>
</feature>
<dbReference type="GO" id="GO:0005737">
    <property type="term" value="C:cytoplasm"/>
    <property type="evidence" value="ECO:0007669"/>
    <property type="project" value="TreeGrafter"/>
</dbReference>
<protein>
    <recommendedName>
        <fullName evidence="10">Alcohol dehydrogenase</fullName>
    </recommendedName>
</protein>
<dbReference type="Gene3D" id="3.90.180.10">
    <property type="entry name" value="Medium-chain alcohol dehydrogenases, catalytic domain"/>
    <property type="match status" value="1"/>
</dbReference>
<dbReference type="InterPro" id="IPR013154">
    <property type="entry name" value="ADH-like_N"/>
</dbReference>
<dbReference type="RefSeq" id="WP_133410370.1">
    <property type="nucleotide sequence ID" value="NZ_SMZT01000003.1"/>
</dbReference>
<keyword evidence="4" id="KW-0862">Zinc</keyword>
<dbReference type="Pfam" id="PF00107">
    <property type="entry name" value="ADH_zinc_N"/>
    <property type="match status" value="1"/>
</dbReference>
<name>A0A4R5YDY0_KOCRO</name>
<dbReference type="Gene3D" id="3.40.50.720">
    <property type="entry name" value="NAD(P)-binding Rossmann-like Domain"/>
    <property type="match status" value="1"/>
</dbReference>
<dbReference type="GO" id="GO:0046872">
    <property type="term" value="F:metal ion binding"/>
    <property type="evidence" value="ECO:0007669"/>
    <property type="project" value="UniProtKB-KW"/>
</dbReference>
<evidence type="ECO:0000259" key="6">
    <source>
        <dbReference type="Pfam" id="PF00107"/>
    </source>
</evidence>
<dbReference type="GO" id="GO:0034079">
    <property type="term" value="P:butanediol biosynthetic process"/>
    <property type="evidence" value="ECO:0007669"/>
    <property type="project" value="TreeGrafter"/>
</dbReference>
<evidence type="ECO:0000256" key="2">
    <source>
        <dbReference type="ARBA" id="ARBA00008072"/>
    </source>
</evidence>
<dbReference type="SUPFAM" id="SSF51735">
    <property type="entry name" value="NAD(P)-binding Rossmann-fold domains"/>
    <property type="match status" value="1"/>
</dbReference>
<evidence type="ECO:0000313" key="8">
    <source>
        <dbReference type="EMBL" id="TDL43112.1"/>
    </source>
</evidence>
<dbReference type="PANTHER" id="PTHR43161:SF23">
    <property type="entry name" value="(R,R)-BUTANEDIOL DEHYDROGENASE-RELATED"/>
    <property type="match status" value="1"/>
</dbReference>
<dbReference type="Pfam" id="PF08240">
    <property type="entry name" value="ADH_N"/>
    <property type="match status" value="1"/>
</dbReference>
<dbReference type="EMBL" id="SMZT01000003">
    <property type="protein sequence ID" value="TDL43112.1"/>
    <property type="molecule type" value="Genomic_DNA"/>
</dbReference>
<dbReference type="InterPro" id="IPR013149">
    <property type="entry name" value="ADH-like_C"/>
</dbReference>
<keyword evidence="3" id="KW-0479">Metal-binding</keyword>
<keyword evidence="5" id="KW-0560">Oxidoreductase</keyword>
<dbReference type="PANTHER" id="PTHR43161">
    <property type="entry name" value="SORBITOL DEHYDROGENASE"/>
    <property type="match status" value="1"/>
</dbReference>